<name>A0A5J6MKX0_9PROT</name>
<dbReference type="PANTHER" id="PTHR23501:SF154">
    <property type="entry name" value="MULTIDRUG-EFFLUX TRANSPORTER RV1634-RELATED"/>
    <property type="match status" value="1"/>
</dbReference>
<evidence type="ECO:0000256" key="4">
    <source>
        <dbReference type="ARBA" id="ARBA00023136"/>
    </source>
</evidence>
<dbReference type="InterPro" id="IPR011701">
    <property type="entry name" value="MFS"/>
</dbReference>
<dbReference type="PRINTS" id="PR01036">
    <property type="entry name" value="TCRTETB"/>
</dbReference>
<dbReference type="GO" id="GO:0022857">
    <property type="term" value="F:transmembrane transporter activity"/>
    <property type="evidence" value="ECO:0007669"/>
    <property type="project" value="InterPro"/>
</dbReference>
<feature type="transmembrane region" description="Helical" evidence="5">
    <location>
        <begin position="313"/>
        <end position="334"/>
    </location>
</feature>
<dbReference type="OrthoDB" id="9807274at2"/>
<feature type="transmembrane region" description="Helical" evidence="5">
    <location>
        <begin position="28"/>
        <end position="53"/>
    </location>
</feature>
<feature type="transmembrane region" description="Helical" evidence="5">
    <location>
        <begin position="443"/>
        <end position="463"/>
    </location>
</feature>
<feature type="transmembrane region" description="Helical" evidence="5">
    <location>
        <begin position="367"/>
        <end position="391"/>
    </location>
</feature>
<comment type="subcellular location">
    <subcellularLocation>
        <location evidence="1">Membrane</location>
        <topology evidence="1">Multi-pass membrane protein</topology>
    </subcellularLocation>
</comment>
<feature type="transmembrane region" description="Helical" evidence="5">
    <location>
        <begin position="116"/>
        <end position="138"/>
    </location>
</feature>
<feature type="transmembrane region" description="Helical" evidence="5">
    <location>
        <begin position="279"/>
        <end position="301"/>
    </location>
</feature>
<dbReference type="AlphaFoldDB" id="A0A5J6MKX0"/>
<dbReference type="Pfam" id="PF07690">
    <property type="entry name" value="MFS_1"/>
    <property type="match status" value="1"/>
</dbReference>
<dbReference type="PROSITE" id="PS50850">
    <property type="entry name" value="MFS"/>
    <property type="match status" value="1"/>
</dbReference>
<feature type="transmembrane region" description="Helical" evidence="5">
    <location>
        <begin position="150"/>
        <end position="169"/>
    </location>
</feature>
<proteinExistence type="predicted"/>
<dbReference type="EMBL" id="CP042906">
    <property type="protein sequence ID" value="QEX17851.1"/>
    <property type="molecule type" value="Genomic_DNA"/>
</dbReference>
<organism evidence="7 8">
    <name type="scientific">Hypericibacter terrae</name>
    <dbReference type="NCBI Taxonomy" id="2602015"/>
    <lineage>
        <taxon>Bacteria</taxon>
        <taxon>Pseudomonadati</taxon>
        <taxon>Pseudomonadota</taxon>
        <taxon>Alphaproteobacteria</taxon>
        <taxon>Rhodospirillales</taxon>
        <taxon>Dongiaceae</taxon>
        <taxon>Hypericibacter</taxon>
    </lineage>
</organism>
<evidence type="ECO:0000256" key="3">
    <source>
        <dbReference type="ARBA" id="ARBA00022989"/>
    </source>
</evidence>
<dbReference type="Proteomes" id="UP000326202">
    <property type="component" value="Chromosome"/>
</dbReference>
<evidence type="ECO:0000313" key="8">
    <source>
        <dbReference type="Proteomes" id="UP000326202"/>
    </source>
</evidence>
<dbReference type="InterPro" id="IPR036259">
    <property type="entry name" value="MFS_trans_sf"/>
</dbReference>
<feature type="transmembrane region" description="Helical" evidence="5">
    <location>
        <begin position="92"/>
        <end position="110"/>
    </location>
</feature>
<feature type="transmembrane region" description="Helical" evidence="5">
    <location>
        <begin position="238"/>
        <end position="258"/>
    </location>
</feature>
<feature type="transmembrane region" description="Helical" evidence="5">
    <location>
        <begin position="212"/>
        <end position="232"/>
    </location>
</feature>
<evidence type="ECO:0000256" key="1">
    <source>
        <dbReference type="ARBA" id="ARBA00004141"/>
    </source>
</evidence>
<accession>A0A5J6MKX0</accession>
<keyword evidence="8" id="KW-1185">Reference proteome</keyword>
<dbReference type="KEGG" id="htq:FRZ44_31540"/>
<feature type="transmembrane region" description="Helical" evidence="5">
    <location>
        <begin position="341"/>
        <end position="361"/>
    </location>
</feature>
<evidence type="ECO:0000259" key="6">
    <source>
        <dbReference type="PROSITE" id="PS50850"/>
    </source>
</evidence>
<feature type="transmembrane region" description="Helical" evidence="5">
    <location>
        <begin position="59"/>
        <end position="85"/>
    </location>
</feature>
<feature type="transmembrane region" description="Helical" evidence="5">
    <location>
        <begin position="412"/>
        <end position="431"/>
    </location>
</feature>
<dbReference type="SUPFAM" id="SSF103473">
    <property type="entry name" value="MFS general substrate transporter"/>
    <property type="match status" value="1"/>
</dbReference>
<dbReference type="Gene3D" id="1.20.1250.20">
    <property type="entry name" value="MFS general substrate transporter like domains"/>
    <property type="match status" value="2"/>
</dbReference>
<feature type="transmembrane region" description="Helical" evidence="5">
    <location>
        <begin position="181"/>
        <end position="200"/>
    </location>
</feature>
<evidence type="ECO:0000256" key="5">
    <source>
        <dbReference type="SAM" id="Phobius"/>
    </source>
</evidence>
<dbReference type="PANTHER" id="PTHR23501">
    <property type="entry name" value="MAJOR FACILITATOR SUPERFAMILY"/>
    <property type="match status" value="1"/>
</dbReference>
<evidence type="ECO:0000313" key="7">
    <source>
        <dbReference type="EMBL" id="QEX17851.1"/>
    </source>
</evidence>
<keyword evidence="2 5" id="KW-0812">Transmembrane</keyword>
<evidence type="ECO:0000256" key="2">
    <source>
        <dbReference type="ARBA" id="ARBA00022692"/>
    </source>
</evidence>
<keyword evidence="3 5" id="KW-1133">Transmembrane helix</keyword>
<dbReference type="RefSeq" id="WP_151178068.1">
    <property type="nucleotide sequence ID" value="NZ_CP042906.1"/>
</dbReference>
<keyword evidence="4 5" id="KW-0472">Membrane</keyword>
<feature type="domain" description="Major facilitator superfamily (MFS) profile" evidence="6">
    <location>
        <begin position="27"/>
        <end position="467"/>
    </location>
</feature>
<dbReference type="InterPro" id="IPR020846">
    <property type="entry name" value="MFS_dom"/>
</dbReference>
<gene>
    <name evidence="7" type="ORF">FRZ44_31540</name>
</gene>
<sequence>MDPALAGADPYAGEGWREILGQGRWAPFLLICFGIWLHAADGLIVVTTIPAIVADIGGIAWTGWAFALYQVASIVAASLGGLMALRFGIGRATAAASALFTLGCVLDAMAPDMGFFLIGRLVQGLGGGVMVALFHVAVTRVFPERHWTRIFAWVSAVWGVSALFGPLVGGLFAEAGLWRDAYWAFGAQALVVALCSPFLFGNVASSAQGLELRAPWCALLMLVPGVLGIAAASVVDSVALAALSVAIGLGFLALFFYFDRREHSPLLPERSLSAAPVRFGLLMVLCFSVATISFSVYGPLLLVQLHHITLLEAGYMIAIESVAWSVTAMMVGWVRPKGEPLCIKLGASMIALGLLGFALSVPQGPVWAIAVSAGLQGGGFGVSWAFIARRVASGAIEAERERAAGALPTTQMLSYAIGAALAAIIANGLGLELVTPEARLRSIGFWIFCAFLPLTLPGFRAAWRLAR</sequence>
<dbReference type="GO" id="GO:0005886">
    <property type="term" value="C:plasma membrane"/>
    <property type="evidence" value="ECO:0007669"/>
    <property type="project" value="TreeGrafter"/>
</dbReference>
<reference evidence="7 8" key="1">
    <citation type="submission" date="2019-08" db="EMBL/GenBank/DDBJ databases">
        <title>Hyperibacter terrae gen. nov., sp. nov. and Hyperibacter viscosus sp. nov., two new members in the family Rhodospirillaceae isolated from the rhizosphere of Hypericum perforatum.</title>
        <authorList>
            <person name="Noviana Z."/>
        </authorList>
    </citation>
    <scope>NUCLEOTIDE SEQUENCE [LARGE SCALE GENOMIC DNA]</scope>
    <source>
        <strain evidence="7 8">R5913</strain>
    </source>
</reference>
<protein>
    <submittedName>
        <fullName evidence="7">MFS transporter</fullName>
    </submittedName>
</protein>